<proteinExistence type="predicted"/>
<evidence type="ECO:0000313" key="5">
    <source>
        <dbReference type="RefSeq" id="XP_022247682.1"/>
    </source>
</evidence>
<evidence type="ECO:0000313" key="4">
    <source>
        <dbReference type="Proteomes" id="UP000694941"/>
    </source>
</evidence>
<dbReference type="InterPro" id="IPR000884">
    <property type="entry name" value="TSP1_rpt"/>
</dbReference>
<organism evidence="4 5">
    <name type="scientific">Limulus polyphemus</name>
    <name type="common">Atlantic horseshoe crab</name>
    <dbReference type="NCBI Taxonomy" id="6850"/>
    <lineage>
        <taxon>Eukaryota</taxon>
        <taxon>Metazoa</taxon>
        <taxon>Ecdysozoa</taxon>
        <taxon>Arthropoda</taxon>
        <taxon>Chelicerata</taxon>
        <taxon>Merostomata</taxon>
        <taxon>Xiphosura</taxon>
        <taxon>Limulidae</taxon>
        <taxon>Limulus</taxon>
    </lineage>
</organism>
<feature type="chain" id="PRO_5047517202" evidence="3">
    <location>
        <begin position="19"/>
        <end position="253"/>
    </location>
</feature>
<keyword evidence="2" id="KW-1015">Disulfide bond</keyword>
<keyword evidence="1" id="KW-0677">Repeat</keyword>
<dbReference type="RefSeq" id="XP_022247682.1">
    <property type="nucleotide sequence ID" value="XM_022391974.1"/>
</dbReference>
<dbReference type="SMART" id="SM00209">
    <property type="entry name" value="TSP1"/>
    <property type="match status" value="4"/>
</dbReference>
<dbReference type="InterPro" id="IPR052065">
    <property type="entry name" value="Compl_asym_regulator"/>
</dbReference>
<evidence type="ECO:0000256" key="1">
    <source>
        <dbReference type="ARBA" id="ARBA00022737"/>
    </source>
</evidence>
<dbReference type="PRINTS" id="PR01705">
    <property type="entry name" value="TSP1REPEAT"/>
</dbReference>
<evidence type="ECO:0000256" key="2">
    <source>
        <dbReference type="ARBA" id="ARBA00023157"/>
    </source>
</evidence>
<keyword evidence="4" id="KW-1185">Reference proteome</keyword>
<reference evidence="5" key="1">
    <citation type="submission" date="2025-08" db="UniProtKB">
        <authorList>
            <consortium name="RefSeq"/>
        </authorList>
    </citation>
    <scope>IDENTIFICATION</scope>
    <source>
        <tissue evidence="5">Muscle</tissue>
    </source>
</reference>
<sequence>MHFEILVVGLIFVSITLCVDERWEEWGEWSPCPVTCGRAPRVRHRNCTLSESKKTCPEEGRQNIGECDKGPCPVDGKWSHWSAYRPCTVTCGQGKRVRTRKCNNPPAAHGGQGCNGQSTETTTCSRGDCPIHGKWSTWSGWSECSVTCDQGIHERSRKCNNPPPSLKGKDCEGIKFQTGICVLPRRCPIEGRWSQWSEWGLCTTSDCNKKIGYWVRSRLCNNPLPMFEGKMCKGQFVDKSGACFDPENCSSRL</sequence>
<accession>A0ABM1SVM6</accession>
<dbReference type="PANTHER" id="PTHR22906:SF21">
    <property type="entry name" value="SEMA DOMAIN-CONTAINING PROTEIN"/>
    <property type="match status" value="1"/>
</dbReference>
<protein>
    <submittedName>
        <fullName evidence="5">Properdin-like isoform X1</fullName>
    </submittedName>
</protein>
<dbReference type="Pfam" id="PF00090">
    <property type="entry name" value="TSP_1"/>
    <property type="match status" value="4"/>
</dbReference>
<dbReference type="PROSITE" id="PS50092">
    <property type="entry name" value="TSP1"/>
    <property type="match status" value="4"/>
</dbReference>
<keyword evidence="3" id="KW-0732">Signal</keyword>
<dbReference type="Gene3D" id="2.20.100.10">
    <property type="entry name" value="Thrombospondin type-1 (TSP1) repeat"/>
    <property type="match status" value="4"/>
</dbReference>
<evidence type="ECO:0000256" key="3">
    <source>
        <dbReference type="SAM" id="SignalP"/>
    </source>
</evidence>
<dbReference type="Proteomes" id="UP000694941">
    <property type="component" value="Unplaced"/>
</dbReference>
<dbReference type="PANTHER" id="PTHR22906">
    <property type="entry name" value="PROPERDIN"/>
    <property type="match status" value="1"/>
</dbReference>
<feature type="signal peptide" evidence="3">
    <location>
        <begin position="1"/>
        <end position="18"/>
    </location>
</feature>
<gene>
    <name evidence="5" type="primary">LOC106464262</name>
</gene>
<dbReference type="InterPro" id="IPR036383">
    <property type="entry name" value="TSP1_rpt_sf"/>
</dbReference>
<name>A0ABM1SVM6_LIMPO</name>
<dbReference type="SUPFAM" id="SSF82895">
    <property type="entry name" value="TSP-1 type 1 repeat"/>
    <property type="match status" value="4"/>
</dbReference>
<dbReference type="GeneID" id="106464262"/>